<accession>A0AAV5A9B9</accession>
<gene>
    <name evidence="2" type="ORF">Clacol_003475</name>
</gene>
<evidence type="ECO:0000313" key="3">
    <source>
        <dbReference type="Proteomes" id="UP001050691"/>
    </source>
</evidence>
<dbReference type="EMBL" id="BPWL01000004">
    <property type="protein sequence ID" value="GJJ09253.1"/>
    <property type="molecule type" value="Genomic_DNA"/>
</dbReference>
<feature type="compositionally biased region" description="Low complexity" evidence="1">
    <location>
        <begin position="72"/>
        <end position="86"/>
    </location>
</feature>
<feature type="compositionally biased region" description="Polar residues" evidence="1">
    <location>
        <begin position="246"/>
        <end position="257"/>
    </location>
</feature>
<feature type="compositionally biased region" description="Polar residues" evidence="1">
    <location>
        <begin position="129"/>
        <end position="139"/>
    </location>
</feature>
<feature type="compositionally biased region" description="Low complexity" evidence="1">
    <location>
        <begin position="140"/>
        <end position="176"/>
    </location>
</feature>
<organism evidence="2 3">
    <name type="scientific">Clathrus columnatus</name>
    <dbReference type="NCBI Taxonomy" id="1419009"/>
    <lineage>
        <taxon>Eukaryota</taxon>
        <taxon>Fungi</taxon>
        <taxon>Dikarya</taxon>
        <taxon>Basidiomycota</taxon>
        <taxon>Agaricomycotina</taxon>
        <taxon>Agaricomycetes</taxon>
        <taxon>Phallomycetidae</taxon>
        <taxon>Phallales</taxon>
        <taxon>Clathraceae</taxon>
        <taxon>Clathrus</taxon>
    </lineage>
</organism>
<keyword evidence="3" id="KW-1185">Reference proteome</keyword>
<feature type="region of interest" description="Disordered" evidence="1">
    <location>
        <begin position="1"/>
        <end position="257"/>
    </location>
</feature>
<proteinExistence type="predicted"/>
<reference evidence="2" key="1">
    <citation type="submission" date="2021-10" db="EMBL/GenBank/DDBJ databases">
        <title>De novo Genome Assembly of Clathrus columnatus (Basidiomycota, Fungi) Using Illumina and Nanopore Sequence Data.</title>
        <authorList>
            <person name="Ogiso-Tanaka E."/>
            <person name="Itagaki H."/>
            <person name="Hosoya T."/>
            <person name="Hosaka K."/>
        </authorList>
    </citation>
    <scope>NUCLEOTIDE SEQUENCE</scope>
    <source>
        <strain evidence="2">MO-923</strain>
    </source>
</reference>
<name>A0AAV5A9B9_9AGAM</name>
<feature type="compositionally biased region" description="Low complexity" evidence="1">
    <location>
        <begin position="112"/>
        <end position="125"/>
    </location>
</feature>
<evidence type="ECO:0000313" key="2">
    <source>
        <dbReference type="EMBL" id="GJJ09253.1"/>
    </source>
</evidence>
<comment type="caution">
    <text evidence="2">The sequence shown here is derived from an EMBL/GenBank/DDBJ whole genome shotgun (WGS) entry which is preliminary data.</text>
</comment>
<feature type="compositionally biased region" description="Polar residues" evidence="1">
    <location>
        <begin position="192"/>
        <end position="213"/>
    </location>
</feature>
<sequence>MRSQTGETGRGGGGHHTQSRSVDTEVVGGAGQPLYKLHGTNRPLSMKSDVVRKRSRHELKRAGLVRSSSEIPSASPGASRRASPVRVPSPQPTIAAEDEDDQAQEEQKTPQFSYDYTSSSSSRTDFGTKESSNANDTLLSSTISQEQETTTNNSNSNGSNGNSNNNSKNNGTTTTNFPYMPGPYHPDYLYQYASSISDLPPIQTSPNGETSAYSIEDRGNKRRRLSSASHDSSSPPTDPPPSATSVNSSNRSPGASPTFSVYSLPFSSIYSSYDGYENMSWEKPHPPMVLPDQAPSFHPPMAFASESPSSSSNSFIHPPMLPSEDVAMSYYNIHPPMLPPANSPTGFNNQNMQNNYINRDDPNNMFDSYNIYNDATNSIVEMFETMMQPMD</sequence>
<feature type="compositionally biased region" description="Low complexity" evidence="1">
    <location>
        <begin position="226"/>
        <end position="235"/>
    </location>
</feature>
<protein>
    <submittedName>
        <fullName evidence="2">Uncharacterized protein</fullName>
    </submittedName>
</protein>
<dbReference type="AlphaFoldDB" id="A0AAV5A9B9"/>
<evidence type="ECO:0000256" key="1">
    <source>
        <dbReference type="SAM" id="MobiDB-lite"/>
    </source>
</evidence>
<dbReference type="Proteomes" id="UP001050691">
    <property type="component" value="Unassembled WGS sequence"/>
</dbReference>